<organism evidence="2 3">
    <name type="scientific">Ornithinibacillus caprae</name>
    <dbReference type="NCBI Taxonomy" id="2678566"/>
    <lineage>
        <taxon>Bacteria</taxon>
        <taxon>Bacillati</taxon>
        <taxon>Bacillota</taxon>
        <taxon>Bacilli</taxon>
        <taxon>Bacillales</taxon>
        <taxon>Bacillaceae</taxon>
        <taxon>Ornithinibacillus</taxon>
    </lineage>
</organism>
<keyword evidence="1" id="KW-0812">Transmembrane</keyword>
<sequence>MNKGKLQVLYIISVLALLMIFSNRNYNSIEELSFIVPVILVALLIGMIGVYLFGKDMRLYKNLYFISYMITIGFAFVPVLGVYIEDGSYYYGFPAQWFNYYSNGYVNFELGGFVFNYFIVYLILRFLTKIFLRFSNDNYTETSN</sequence>
<gene>
    <name evidence="2" type="ORF">GMD78_07860</name>
</gene>
<protein>
    <submittedName>
        <fullName evidence="2">Uncharacterized protein</fullName>
    </submittedName>
</protein>
<proteinExistence type="predicted"/>
<feature type="transmembrane region" description="Helical" evidence="1">
    <location>
        <begin position="65"/>
        <end position="84"/>
    </location>
</feature>
<evidence type="ECO:0000313" key="3">
    <source>
        <dbReference type="Proteomes" id="UP000469125"/>
    </source>
</evidence>
<comment type="caution">
    <text evidence="2">The sequence shown here is derived from an EMBL/GenBank/DDBJ whole genome shotgun (WGS) entry which is preliminary data.</text>
</comment>
<dbReference type="AlphaFoldDB" id="A0A6N8FF30"/>
<feature type="transmembrane region" description="Helical" evidence="1">
    <location>
        <begin position="104"/>
        <end position="124"/>
    </location>
</feature>
<keyword evidence="3" id="KW-1185">Reference proteome</keyword>
<dbReference type="RefSeq" id="WP_155668276.1">
    <property type="nucleotide sequence ID" value="NZ_WOCA01000004.1"/>
</dbReference>
<name>A0A6N8FF30_9BACI</name>
<feature type="transmembrane region" description="Helical" evidence="1">
    <location>
        <begin position="32"/>
        <end position="53"/>
    </location>
</feature>
<accession>A0A6N8FF30</accession>
<keyword evidence="1" id="KW-1133">Transmembrane helix</keyword>
<dbReference type="EMBL" id="WOCA01000004">
    <property type="protein sequence ID" value="MUK88302.1"/>
    <property type="molecule type" value="Genomic_DNA"/>
</dbReference>
<evidence type="ECO:0000256" key="1">
    <source>
        <dbReference type="SAM" id="Phobius"/>
    </source>
</evidence>
<feature type="transmembrane region" description="Helical" evidence="1">
    <location>
        <begin position="7"/>
        <end position="26"/>
    </location>
</feature>
<reference evidence="2 3" key="1">
    <citation type="submission" date="2019-11" db="EMBL/GenBank/DDBJ databases">
        <authorList>
            <person name="Li X."/>
        </authorList>
    </citation>
    <scope>NUCLEOTIDE SEQUENCE [LARGE SCALE GENOMIC DNA]</scope>
    <source>
        <strain evidence="2 3">L9</strain>
    </source>
</reference>
<keyword evidence="1" id="KW-0472">Membrane</keyword>
<evidence type="ECO:0000313" key="2">
    <source>
        <dbReference type="EMBL" id="MUK88302.1"/>
    </source>
</evidence>
<dbReference type="Proteomes" id="UP000469125">
    <property type="component" value="Unassembled WGS sequence"/>
</dbReference>